<feature type="domain" description="HpcH/HpaI aldolase/citrate lyase" evidence="6">
    <location>
        <begin position="42"/>
        <end position="195"/>
    </location>
</feature>
<feature type="binding site" evidence="4">
    <location>
        <position position="137"/>
    </location>
    <ligand>
        <name>substrate</name>
    </ligand>
</feature>
<dbReference type="AlphaFoldDB" id="A0A378TJS6"/>
<keyword evidence="3 5" id="KW-0460">Magnesium</keyword>
<sequence length="287" mass="29890">MEAMSLVSSQLAERVRKPHWSLARTWLLQPGLPEGSDAFDAADASTADVVVLDIEDGLPDALKDAGRRTVAEYLRDDRSAWVRINCVSSPRWSEDLAAVADAPGLAGVMLAKTESADDISATAARLPVGTPVVALIESALGIECALEVARTPGCSRIAFGVGDFRRDTGMSAEPTVLAYARARLVIASRAAGLPAPIDGPTLRSAAQDLARDTDVAKSAGMTARLCLDAAHADAINALLSPSPLDIDEAHRTLACLDAPTGVYDGSVGPTRARAEAVLDLAAKLGLD</sequence>
<keyword evidence="2 5" id="KW-0479">Metal-binding</keyword>
<keyword evidence="8" id="KW-1185">Reference proteome</keyword>
<evidence type="ECO:0000313" key="8">
    <source>
        <dbReference type="Proteomes" id="UP000254978"/>
    </source>
</evidence>
<feature type="binding site" evidence="4">
    <location>
        <position position="83"/>
    </location>
    <ligand>
        <name>substrate</name>
    </ligand>
</feature>
<protein>
    <submittedName>
        <fullName evidence="7">HpcH/HpaI aldolase</fullName>
        <ecNumber evidence="7">3.1.2.-</ecNumber>
    </submittedName>
</protein>
<evidence type="ECO:0000256" key="5">
    <source>
        <dbReference type="PIRSR" id="PIRSR015582-2"/>
    </source>
</evidence>
<evidence type="ECO:0000259" key="6">
    <source>
        <dbReference type="Pfam" id="PF03328"/>
    </source>
</evidence>
<dbReference type="GO" id="GO:0016787">
    <property type="term" value="F:hydrolase activity"/>
    <property type="evidence" value="ECO:0007669"/>
    <property type="project" value="UniProtKB-KW"/>
</dbReference>
<dbReference type="SUPFAM" id="SSF51621">
    <property type="entry name" value="Phosphoenolpyruvate/pyruvate domain"/>
    <property type="match status" value="1"/>
</dbReference>
<dbReference type="Gene3D" id="3.20.20.60">
    <property type="entry name" value="Phosphoenolpyruvate-binding domains"/>
    <property type="match status" value="1"/>
</dbReference>
<evidence type="ECO:0000313" key="7">
    <source>
        <dbReference type="EMBL" id="STZ59806.1"/>
    </source>
</evidence>
<evidence type="ECO:0000256" key="4">
    <source>
        <dbReference type="PIRSR" id="PIRSR015582-1"/>
    </source>
</evidence>
<dbReference type="InterPro" id="IPR040442">
    <property type="entry name" value="Pyrv_kinase-like_dom_sf"/>
</dbReference>
<dbReference type="Proteomes" id="UP000254978">
    <property type="component" value="Unassembled WGS sequence"/>
</dbReference>
<evidence type="ECO:0000256" key="1">
    <source>
        <dbReference type="ARBA" id="ARBA00001946"/>
    </source>
</evidence>
<dbReference type="InterPro" id="IPR015813">
    <property type="entry name" value="Pyrv/PenolPyrv_kinase-like_dom"/>
</dbReference>
<accession>A0A378TJS6</accession>
<dbReference type="PANTHER" id="PTHR32308">
    <property type="entry name" value="LYASE BETA SUBUNIT, PUTATIVE (AFU_ORTHOLOGUE AFUA_4G13030)-RELATED"/>
    <property type="match status" value="1"/>
</dbReference>
<feature type="binding site" evidence="5">
    <location>
        <position position="137"/>
    </location>
    <ligand>
        <name>Mg(2+)</name>
        <dbReference type="ChEBI" id="CHEBI:18420"/>
    </ligand>
</feature>
<dbReference type="PIRSF" id="PIRSF015582">
    <property type="entry name" value="Cit_lyase_B"/>
    <property type="match status" value="1"/>
</dbReference>
<name>A0A378TJS6_9MYCO</name>
<feature type="binding site" evidence="5">
    <location>
        <position position="163"/>
    </location>
    <ligand>
        <name>Mg(2+)</name>
        <dbReference type="ChEBI" id="CHEBI:18420"/>
    </ligand>
</feature>
<organism evidence="7 8">
    <name type="scientific">Mycolicibacterium tokaiense</name>
    <dbReference type="NCBI Taxonomy" id="39695"/>
    <lineage>
        <taxon>Bacteria</taxon>
        <taxon>Bacillati</taxon>
        <taxon>Actinomycetota</taxon>
        <taxon>Actinomycetes</taxon>
        <taxon>Mycobacteriales</taxon>
        <taxon>Mycobacteriaceae</taxon>
        <taxon>Mycolicibacterium</taxon>
    </lineage>
</organism>
<gene>
    <name evidence="7" type="primary">mcl2_1</name>
    <name evidence="7" type="ORF">NCTC10821_03344</name>
</gene>
<dbReference type="EMBL" id="UGQT01000001">
    <property type="protein sequence ID" value="STZ59806.1"/>
    <property type="molecule type" value="Genomic_DNA"/>
</dbReference>
<proteinExistence type="predicted"/>
<dbReference type="GO" id="GO:0006107">
    <property type="term" value="P:oxaloacetate metabolic process"/>
    <property type="evidence" value="ECO:0007669"/>
    <property type="project" value="TreeGrafter"/>
</dbReference>
<dbReference type="PANTHER" id="PTHR32308:SF10">
    <property type="entry name" value="CITRATE LYASE SUBUNIT BETA"/>
    <property type="match status" value="1"/>
</dbReference>
<evidence type="ECO:0000256" key="2">
    <source>
        <dbReference type="ARBA" id="ARBA00022723"/>
    </source>
</evidence>
<dbReference type="EC" id="3.1.2.-" evidence="7"/>
<dbReference type="Pfam" id="PF03328">
    <property type="entry name" value="HpcH_HpaI"/>
    <property type="match status" value="1"/>
</dbReference>
<reference evidence="7 8" key="1">
    <citation type="submission" date="2018-06" db="EMBL/GenBank/DDBJ databases">
        <authorList>
            <consortium name="Pathogen Informatics"/>
            <person name="Doyle S."/>
        </authorList>
    </citation>
    <scope>NUCLEOTIDE SEQUENCE [LARGE SCALE GENOMIC DNA]</scope>
    <source>
        <strain evidence="7 8">NCTC10821</strain>
    </source>
</reference>
<dbReference type="GO" id="GO:0000287">
    <property type="term" value="F:magnesium ion binding"/>
    <property type="evidence" value="ECO:0007669"/>
    <property type="project" value="TreeGrafter"/>
</dbReference>
<dbReference type="InterPro" id="IPR005000">
    <property type="entry name" value="Aldolase/citrate-lyase_domain"/>
</dbReference>
<evidence type="ECO:0000256" key="3">
    <source>
        <dbReference type="ARBA" id="ARBA00022842"/>
    </source>
</evidence>
<keyword evidence="7" id="KW-0378">Hydrolase</keyword>
<dbReference type="InterPro" id="IPR011206">
    <property type="entry name" value="Citrate_lyase_beta/mcl1/mcl2"/>
</dbReference>
<comment type="cofactor">
    <cofactor evidence="1">
        <name>Mg(2+)</name>
        <dbReference type="ChEBI" id="CHEBI:18420"/>
    </cofactor>
</comment>